<organism evidence="2 3">
    <name type="scientific">Malus domestica</name>
    <name type="common">Apple</name>
    <name type="synonym">Pyrus malus</name>
    <dbReference type="NCBI Taxonomy" id="3750"/>
    <lineage>
        <taxon>Eukaryota</taxon>
        <taxon>Viridiplantae</taxon>
        <taxon>Streptophyta</taxon>
        <taxon>Embryophyta</taxon>
        <taxon>Tracheophyta</taxon>
        <taxon>Spermatophyta</taxon>
        <taxon>Magnoliopsida</taxon>
        <taxon>eudicotyledons</taxon>
        <taxon>Gunneridae</taxon>
        <taxon>Pentapetalae</taxon>
        <taxon>rosids</taxon>
        <taxon>fabids</taxon>
        <taxon>Rosales</taxon>
        <taxon>Rosaceae</taxon>
        <taxon>Amygdaloideae</taxon>
        <taxon>Maleae</taxon>
        <taxon>Malus</taxon>
    </lineage>
</organism>
<evidence type="ECO:0000256" key="1">
    <source>
        <dbReference type="SAM" id="Phobius"/>
    </source>
</evidence>
<dbReference type="Proteomes" id="UP000290289">
    <property type="component" value="Chromosome 7"/>
</dbReference>
<evidence type="ECO:0000313" key="3">
    <source>
        <dbReference type="Proteomes" id="UP000290289"/>
    </source>
</evidence>
<dbReference type="AlphaFoldDB" id="A0A498JJA3"/>
<evidence type="ECO:0000313" key="2">
    <source>
        <dbReference type="EMBL" id="RXH93782.1"/>
    </source>
</evidence>
<accession>A0A498JJA3</accession>
<name>A0A498JJA3_MALDO</name>
<gene>
    <name evidence="2" type="ORF">DVH24_015849</name>
</gene>
<keyword evidence="3" id="KW-1185">Reference proteome</keyword>
<keyword evidence="1" id="KW-1133">Transmembrane helix</keyword>
<protein>
    <submittedName>
        <fullName evidence="2">Uncharacterized protein</fullName>
    </submittedName>
</protein>
<feature type="transmembrane region" description="Helical" evidence="1">
    <location>
        <begin position="85"/>
        <end position="103"/>
    </location>
</feature>
<reference evidence="2 3" key="1">
    <citation type="submission" date="2018-10" db="EMBL/GenBank/DDBJ databases">
        <title>A high-quality apple genome assembly.</title>
        <authorList>
            <person name="Hu J."/>
        </authorList>
    </citation>
    <scope>NUCLEOTIDE SEQUENCE [LARGE SCALE GENOMIC DNA]</scope>
    <source>
        <strain evidence="3">cv. HFTH1</strain>
        <tissue evidence="2">Young leaf</tissue>
    </source>
</reference>
<feature type="non-terminal residue" evidence="2">
    <location>
        <position position="1"/>
    </location>
</feature>
<keyword evidence="1" id="KW-0812">Transmembrane</keyword>
<proteinExistence type="predicted"/>
<feature type="transmembrane region" description="Helical" evidence="1">
    <location>
        <begin position="54"/>
        <end position="73"/>
    </location>
</feature>
<keyword evidence="1" id="KW-0472">Membrane</keyword>
<sequence length="116" mass="12824">CTLDGGYEGLGVGSLVHHQRHQILTLDFWFLQSQPLHIGLENIFCDCHHCDLHVLPFSMMGFGILAAHSLLPYGDVYCSKEDTKLWALIMTIAAVAGSVGGVISDLKIYKPFKTSY</sequence>
<dbReference type="EMBL" id="RDQH01000333">
    <property type="protein sequence ID" value="RXH93782.1"/>
    <property type="molecule type" value="Genomic_DNA"/>
</dbReference>
<comment type="caution">
    <text evidence="2">The sequence shown here is derived from an EMBL/GenBank/DDBJ whole genome shotgun (WGS) entry which is preliminary data.</text>
</comment>